<reference evidence="2 3" key="1">
    <citation type="submission" date="2022-09" db="EMBL/GenBank/DDBJ databases">
        <title>The outer-membrane cytochrome OmcA is essential for infection of Shewanella oneidensis by a zebrafish-associated bacteriophage.</title>
        <authorList>
            <person name="Grenfell A.W."/>
            <person name="Intile P."/>
            <person name="Mcfarlane J."/>
            <person name="Leung D."/>
            <person name="Abdalla K."/>
            <person name="Wold M."/>
            <person name="Kees E."/>
            <person name="Gralnick J."/>
        </authorList>
    </citation>
    <scope>NUCLEOTIDE SEQUENCE [LARGE SCALE GENOMIC DNA]</scope>
    <source>
        <strain evidence="2 3">NF-5</strain>
    </source>
</reference>
<dbReference type="InterPro" id="IPR001387">
    <property type="entry name" value="Cro/C1-type_HTH"/>
</dbReference>
<evidence type="ECO:0000259" key="1">
    <source>
        <dbReference type="SMART" id="SM00530"/>
    </source>
</evidence>
<keyword evidence="3" id="KW-1185">Reference proteome</keyword>
<comment type="caution">
    <text evidence="2">The sequence shown here is derived from an EMBL/GenBank/DDBJ whole genome shotgun (WGS) entry which is preliminary data.</text>
</comment>
<dbReference type="RefSeq" id="WP_282679952.1">
    <property type="nucleotide sequence ID" value="NZ_JAOTLW010000025.1"/>
</dbReference>
<dbReference type="SMART" id="SM00530">
    <property type="entry name" value="HTH_XRE"/>
    <property type="match status" value="1"/>
</dbReference>
<dbReference type="InterPro" id="IPR010982">
    <property type="entry name" value="Lambda_DNA-bd_dom_sf"/>
</dbReference>
<organism evidence="2 3">
    <name type="scientific">Shewanella xiamenensis</name>
    <dbReference type="NCBI Taxonomy" id="332186"/>
    <lineage>
        <taxon>Bacteria</taxon>
        <taxon>Pseudomonadati</taxon>
        <taxon>Pseudomonadota</taxon>
        <taxon>Gammaproteobacteria</taxon>
        <taxon>Alteromonadales</taxon>
        <taxon>Shewanellaceae</taxon>
        <taxon>Shewanella</taxon>
    </lineage>
</organism>
<dbReference type="Proteomes" id="UP001159075">
    <property type="component" value="Unassembled WGS sequence"/>
</dbReference>
<dbReference type="InterPro" id="IPR010985">
    <property type="entry name" value="Ribbon_hlx_hlx"/>
</dbReference>
<dbReference type="Gene3D" id="1.10.260.40">
    <property type="entry name" value="lambda repressor-like DNA-binding domains"/>
    <property type="match status" value="1"/>
</dbReference>
<sequence>MFGRLTIRNLKTEILDKLNELASVNERSVEGEVRYALAKWTESGHVDARVDELYREKISKRLMILMQQKNELKNSSLKASHVAERMGLERGSVVEKWIVGEVEPTFEELNKLADYFSANPLWLKHGDGMPFDKIFTHIPEQPQEAIEWLLKKERYDVLKKIVFIRCSSGGIYLVKVYDNEQSIVYYTPYVLDDSVGSGGFNSMIKLFIFWEELYKQYTKQSDSSSLNNTNIIIQSYLFNESDSKEFSEGNTDPLVILKKQEINKPWWEDVWESDEDKLREYWPGCKEWCALVNRHKVKKQSAVIL</sequence>
<name>A0ABT6UGQ2_9GAMM</name>
<feature type="domain" description="HTH cro/C1-type" evidence="1">
    <location>
        <begin position="61"/>
        <end position="123"/>
    </location>
</feature>
<dbReference type="EMBL" id="JAOTLW010000025">
    <property type="protein sequence ID" value="MDI5833649.1"/>
    <property type="molecule type" value="Genomic_DNA"/>
</dbReference>
<protein>
    <submittedName>
        <fullName evidence="2">XRE family transcriptional regulator</fullName>
    </submittedName>
</protein>
<accession>A0ABT6UGQ2</accession>
<proteinExistence type="predicted"/>
<dbReference type="SUPFAM" id="SSF47598">
    <property type="entry name" value="Ribbon-helix-helix"/>
    <property type="match status" value="1"/>
</dbReference>
<evidence type="ECO:0000313" key="3">
    <source>
        <dbReference type="Proteomes" id="UP001159075"/>
    </source>
</evidence>
<evidence type="ECO:0000313" key="2">
    <source>
        <dbReference type="EMBL" id="MDI5833649.1"/>
    </source>
</evidence>
<gene>
    <name evidence="2" type="ORF">ODY93_18870</name>
</gene>